<evidence type="ECO:0000313" key="1">
    <source>
        <dbReference type="EMBL" id="MEB3961260.1"/>
    </source>
</evidence>
<protein>
    <recommendedName>
        <fullName evidence="3">HprK-related kinase B</fullName>
    </recommendedName>
</protein>
<organism evidence="1 2">
    <name type="scientific">Streptomyces kunmingensis</name>
    <dbReference type="NCBI Taxonomy" id="68225"/>
    <lineage>
        <taxon>Bacteria</taxon>
        <taxon>Bacillati</taxon>
        <taxon>Actinomycetota</taxon>
        <taxon>Actinomycetes</taxon>
        <taxon>Kitasatosporales</taxon>
        <taxon>Streptomycetaceae</taxon>
        <taxon>Streptomyces</taxon>
    </lineage>
</organism>
<dbReference type="SUPFAM" id="SSF53795">
    <property type="entry name" value="PEP carboxykinase-like"/>
    <property type="match status" value="1"/>
</dbReference>
<dbReference type="Gene3D" id="3.40.50.300">
    <property type="entry name" value="P-loop containing nucleotide triphosphate hydrolases"/>
    <property type="match status" value="1"/>
</dbReference>
<sequence length="376" mass="40438">MDTPIMTALRLHAADQHLTLLSSTPAVADYNRRYFGSWWKAFEVPAATAWTGPLLAADVNEAEYAGLRALVEASPHEKASYARAETLVAHDATGTITAVSPGPQLAYLHHTLSGYLSLRGTDAEQVGLASARIARDTLRGLLLADGWTLLHASAAVRDGQAVLTFGAKGAGKTTTALALATRGWQLLANDRVFVRPTRAGHLDVLPWPSAAAIGLGLLDALGWCDIARTRLHDGDRLHPTQHPEVTQALMTGRRTPLWESDGRRERKAHIFPDQFNAWFGLDLATEGRAATVLFPQIDPSARPAALNQHRALGDEDFMHGATEDRYPDILGLAPTGSGSDHARQAVAAHLAQLPHCSVRLGHDLAANADFLAHHLA</sequence>
<dbReference type="Proteomes" id="UP001352223">
    <property type="component" value="Unassembled WGS sequence"/>
</dbReference>
<dbReference type="InterPro" id="IPR027417">
    <property type="entry name" value="P-loop_NTPase"/>
</dbReference>
<evidence type="ECO:0000313" key="2">
    <source>
        <dbReference type="Proteomes" id="UP001352223"/>
    </source>
</evidence>
<evidence type="ECO:0008006" key="3">
    <source>
        <dbReference type="Google" id="ProtNLM"/>
    </source>
</evidence>
<reference evidence="1 2" key="1">
    <citation type="submission" date="2022-10" db="EMBL/GenBank/DDBJ databases">
        <authorList>
            <person name="Xie J."/>
            <person name="Shen N."/>
        </authorList>
    </citation>
    <scope>NUCLEOTIDE SEQUENCE [LARGE SCALE GENOMIC DNA]</scope>
    <source>
        <strain evidence="1 2">DSM 41681</strain>
    </source>
</reference>
<name>A0ABU6CA78_9ACTN</name>
<dbReference type="RefSeq" id="WP_324768506.1">
    <property type="nucleotide sequence ID" value="NZ_BAAATS010000073.1"/>
</dbReference>
<accession>A0ABU6CA78</accession>
<dbReference type="EMBL" id="JAOZYB010000084">
    <property type="protein sequence ID" value="MEB3961260.1"/>
    <property type="molecule type" value="Genomic_DNA"/>
</dbReference>
<proteinExistence type="predicted"/>
<gene>
    <name evidence="1" type="ORF">OKJ48_13525</name>
</gene>
<comment type="caution">
    <text evidence="1">The sequence shown here is derived from an EMBL/GenBank/DDBJ whole genome shotgun (WGS) entry which is preliminary data.</text>
</comment>
<keyword evidence="2" id="KW-1185">Reference proteome</keyword>